<keyword evidence="2" id="KW-1003">Cell membrane</keyword>
<comment type="subcellular location">
    <subcellularLocation>
        <location evidence="1">Cell membrane</location>
        <topology evidence="1">Multi-pass membrane protein</topology>
    </subcellularLocation>
</comment>
<protein>
    <submittedName>
        <fullName evidence="13">Putative 4-amino-4-deoxy-L-arabinose-phosphoundecaprenol flippase subunit ArnE</fullName>
    </submittedName>
</protein>
<dbReference type="GO" id="GO:0005886">
    <property type="term" value="C:plasma membrane"/>
    <property type="evidence" value="ECO:0007669"/>
    <property type="project" value="UniProtKB-SubCell"/>
</dbReference>
<gene>
    <name evidence="13" type="primary">arnE</name>
    <name evidence="13" type="ORF">MSP8886_00099</name>
</gene>
<keyword evidence="3" id="KW-0444">Lipid biosynthesis</keyword>
<organism evidence="13 14">
    <name type="scientific">Marinomonas spartinae</name>
    <dbReference type="NCBI Taxonomy" id="1792290"/>
    <lineage>
        <taxon>Bacteria</taxon>
        <taxon>Pseudomonadati</taxon>
        <taxon>Pseudomonadota</taxon>
        <taxon>Gammaproteobacteria</taxon>
        <taxon>Oceanospirillales</taxon>
        <taxon>Oceanospirillaceae</taxon>
        <taxon>Marinomonas</taxon>
    </lineage>
</organism>
<dbReference type="Pfam" id="PF00892">
    <property type="entry name" value="EamA"/>
    <property type="match status" value="1"/>
</dbReference>
<dbReference type="EMBL" id="FLOB01000001">
    <property type="protein sequence ID" value="SBS24847.1"/>
    <property type="molecule type" value="Genomic_DNA"/>
</dbReference>
<evidence type="ECO:0000259" key="12">
    <source>
        <dbReference type="Pfam" id="PF00892"/>
    </source>
</evidence>
<evidence type="ECO:0000256" key="5">
    <source>
        <dbReference type="ARBA" id="ARBA00022556"/>
    </source>
</evidence>
<evidence type="ECO:0000256" key="1">
    <source>
        <dbReference type="ARBA" id="ARBA00004651"/>
    </source>
</evidence>
<keyword evidence="6 11" id="KW-0812">Transmembrane</keyword>
<dbReference type="InterPro" id="IPR000390">
    <property type="entry name" value="Small_drug/metabolite_transptr"/>
</dbReference>
<dbReference type="Proteomes" id="UP000092544">
    <property type="component" value="Unassembled WGS sequence"/>
</dbReference>
<dbReference type="AlphaFoldDB" id="A0A1A8SZF0"/>
<evidence type="ECO:0000256" key="11">
    <source>
        <dbReference type="SAM" id="Phobius"/>
    </source>
</evidence>
<dbReference type="SUPFAM" id="SSF103481">
    <property type="entry name" value="Multidrug resistance efflux transporter EmrE"/>
    <property type="match status" value="1"/>
</dbReference>
<dbReference type="STRING" id="1792290.MSP8886_00099"/>
<name>A0A1A8SZF0_9GAMM</name>
<keyword evidence="8 11" id="KW-1133">Transmembrane helix</keyword>
<evidence type="ECO:0000256" key="7">
    <source>
        <dbReference type="ARBA" id="ARBA00022985"/>
    </source>
</evidence>
<feature type="transmembrane region" description="Helical" evidence="11">
    <location>
        <begin position="87"/>
        <end position="106"/>
    </location>
</feature>
<dbReference type="GO" id="GO:0009103">
    <property type="term" value="P:lipopolysaccharide biosynthetic process"/>
    <property type="evidence" value="ECO:0007669"/>
    <property type="project" value="UniProtKB-KW"/>
</dbReference>
<accession>A0A1A8SZF0</accession>
<keyword evidence="7" id="KW-0448">Lipopolysaccharide biosynthesis</keyword>
<evidence type="ECO:0000256" key="6">
    <source>
        <dbReference type="ARBA" id="ARBA00022692"/>
    </source>
</evidence>
<evidence type="ECO:0000256" key="9">
    <source>
        <dbReference type="ARBA" id="ARBA00023098"/>
    </source>
</evidence>
<dbReference type="InterPro" id="IPR037185">
    <property type="entry name" value="EmrE-like"/>
</dbReference>
<dbReference type="OrthoDB" id="4167046at2"/>
<dbReference type="NCBIfam" id="NF011625">
    <property type="entry name" value="PRK15051.1"/>
    <property type="match status" value="1"/>
</dbReference>
<dbReference type="GO" id="GO:0009245">
    <property type="term" value="P:lipid A biosynthetic process"/>
    <property type="evidence" value="ECO:0007669"/>
    <property type="project" value="UniProtKB-KW"/>
</dbReference>
<dbReference type="PANTHER" id="PTHR30561">
    <property type="entry name" value="SMR FAMILY PROTON-DEPENDENT DRUG EFFLUX TRANSPORTER SUGE"/>
    <property type="match status" value="1"/>
</dbReference>
<keyword evidence="9" id="KW-0443">Lipid metabolism</keyword>
<evidence type="ECO:0000256" key="10">
    <source>
        <dbReference type="ARBA" id="ARBA00023136"/>
    </source>
</evidence>
<keyword evidence="4" id="KW-0997">Cell inner membrane</keyword>
<proteinExistence type="predicted"/>
<feature type="transmembrane region" description="Helical" evidence="11">
    <location>
        <begin position="61"/>
        <end position="81"/>
    </location>
</feature>
<feature type="domain" description="EamA" evidence="12">
    <location>
        <begin position="7"/>
        <end position="103"/>
    </location>
</feature>
<keyword evidence="5" id="KW-0441">Lipid A biosynthesis</keyword>
<evidence type="ECO:0000256" key="3">
    <source>
        <dbReference type="ARBA" id="ARBA00022516"/>
    </source>
</evidence>
<reference evidence="13 14" key="1">
    <citation type="submission" date="2016-06" db="EMBL/GenBank/DDBJ databases">
        <authorList>
            <person name="Kjaerup R.B."/>
            <person name="Dalgaard T.S."/>
            <person name="Juul-Madsen H.R."/>
        </authorList>
    </citation>
    <scope>NUCLEOTIDE SEQUENCE [LARGE SCALE GENOMIC DNA]</scope>
    <source>
        <strain evidence="13 14">CECT 8886</strain>
    </source>
</reference>
<evidence type="ECO:0000256" key="8">
    <source>
        <dbReference type="ARBA" id="ARBA00022989"/>
    </source>
</evidence>
<keyword evidence="14" id="KW-1185">Reference proteome</keyword>
<evidence type="ECO:0000313" key="14">
    <source>
        <dbReference type="Proteomes" id="UP000092544"/>
    </source>
</evidence>
<dbReference type="PANTHER" id="PTHR30561:SF23">
    <property type="entry name" value="4-AMINO-4-DEOXY-L-ARABINOSE-PHOSPHOUNDECAPRENOL FLIPPASE SUBUNIT ARNE-RELATED"/>
    <property type="match status" value="1"/>
</dbReference>
<dbReference type="Gene3D" id="1.10.3730.20">
    <property type="match status" value="1"/>
</dbReference>
<keyword evidence="10 11" id="KW-0472">Membrane</keyword>
<sequence>MIVVLMALTLLLTCIGQLLQKSVATRTDPRHQVWWLLAIIGCLGLGAVFWLLVLQRLPVGIAYPMLSLNFVLVMAASRWWFKETVSPRQWCGVLCIILGVSLLGGYA</sequence>
<dbReference type="InterPro" id="IPR000620">
    <property type="entry name" value="EamA_dom"/>
</dbReference>
<evidence type="ECO:0000256" key="4">
    <source>
        <dbReference type="ARBA" id="ARBA00022519"/>
    </source>
</evidence>
<feature type="transmembrane region" description="Helical" evidence="11">
    <location>
        <begin position="32"/>
        <end position="54"/>
    </location>
</feature>
<dbReference type="GO" id="GO:0022857">
    <property type="term" value="F:transmembrane transporter activity"/>
    <property type="evidence" value="ECO:0007669"/>
    <property type="project" value="InterPro"/>
</dbReference>
<evidence type="ECO:0000313" key="13">
    <source>
        <dbReference type="EMBL" id="SBS24847.1"/>
    </source>
</evidence>
<evidence type="ECO:0000256" key="2">
    <source>
        <dbReference type="ARBA" id="ARBA00022475"/>
    </source>
</evidence>